<dbReference type="PANTHER" id="PTHR44675:SF1">
    <property type="entry name" value="P21-ACTIVATED PROTEIN KINASE-INTERACTING PROTEIN 1"/>
    <property type="match status" value="1"/>
</dbReference>
<sequence>MNEKTIEIVLGTNEEYILGYSLHIEKDGKVILHQDFADHSHIGSVRQVAIGGQFLASGGTDEHIKVFDIENQKEVGTLMEHEGTVTYLGFFKSNKLYLFSASEDGKICIFNSNNWQCEKTLKGHKGGVVSVSIHPSGKIALSLGRDKKLRTWNLIKGRKAYITHIDSIASIVHWSPSAENFVIVKGSFVDLYDVASCKVKNTVNFKESVTALLFITDDIIAVAAGDKNICFYDISNQIEILQWEAHSMRVKCLRLIPRDDPEEPWLVSASSDGYVKIWKLQLLSLTSKPVLLGEVDTTCRIICMDIFIPSFPSKVDLIKQVLKKEKSDLDTHTTNLKKKKNVTKVSKVQKVNVKKLVPNVGKVMLKNNKGDAHVKDIKKSKLKNTKRNSSIQDVKNTSVKEKEGVQIQECGTSKLVKKKALQKGGKVKLVNKRRDNKLQIVEGKLKKNGAVSTKDSEESNLKKNGNVKKKITFKEKRTKQLETSGESIPKKKKMKVK</sequence>
<keyword evidence="6" id="KW-0418">Kinase</keyword>
<dbReference type="InterPro" id="IPR015943">
    <property type="entry name" value="WD40/YVTN_repeat-like_dom_sf"/>
</dbReference>
<evidence type="ECO:0000313" key="7">
    <source>
        <dbReference type="Proteomes" id="UP001381693"/>
    </source>
</evidence>
<feature type="region of interest" description="Disordered" evidence="5">
    <location>
        <begin position="448"/>
        <end position="497"/>
    </location>
</feature>
<feature type="repeat" description="WD" evidence="4">
    <location>
        <begin position="243"/>
        <end position="281"/>
    </location>
</feature>
<dbReference type="PROSITE" id="PS50082">
    <property type="entry name" value="WD_REPEATS_2"/>
    <property type="match status" value="2"/>
</dbReference>
<dbReference type="InterPro" id="IPR051959">
    <property type="entry name" value="PAK1-Kinase_Regulator"/>
</dbReference>
<evidence type="ECO:0000256" key="3">
    <source>
        <dbReference type="ARBA" id="ARBA00045213"/>
    </source>
</evidence>
<dbReference type="PANTHER" id="PTHR44675">
    <property type="entry name" value="PAK1 INTERACTING PROTEIN 1"/>
    <property type="match status" value="1"/>
</dbReference>
<dbReference type="SMART" id="SM00320">
    <property type="entry name" value="WD40"/>
    <property type="match status" value="5"/>
</dbReference>
<evidence type="ECO:0000256" key="1">
    <source>
        <dbReference type="ARBA" id="ARBA00022574"/>
    </source>
</evidence>
<dbReference type="Pfam" id="PF00400">
    <property type="entry name" value="WD40"/>
    <property type="match status" value="4"/>
</dbReference>
<evidence type="ECO:0000313" key="6">
    <source>
        <dbReference type="EMBL" id="KAK7083010.1"/>
    </source>
</evidence>
<dbReference type="Gene3D" id="2.130.10.10">
    <property type="entry name" value="YVTN repeat-like/Quinoprotein amine dehydrogenase"/>
    <property type="match status" value="2"/>
</dbReference>
<protein>
    <submittedName>
        <fullName evidence="6">P21-activated protein kinase-interacting protein 1-like protein</fullName>
    </submittedName>
</protein>
<proteinExistence type="predicted"/>
<keyword evidence="7" id="KW-1185">Reference proteome</keyword>
<dbReference type="PROSITE" id="PS00678">
    <property type="entry name" value="WD_REPEATS_1"/>
    <property type="match status" value="1"/>
</dbReference>
<dbReference type="InterPro" id="IPR001680">
    <property type="entry name" value="WD40_rpt"/>
</dbReference>
<dbReference type="PROSITE" id="PS50294">
    <property type="entry name" value="WD_REPEATS_REGION"/>
    <property type="match status" value="1"/>
</dbReference>
<dbReference type="InterPro" id="IPR019775">
    <property type="entry name" value="WD40_repeat_CS"/>
</dbReference>
<name>A0AAN8XED3_HALRR</name>
<accession>A0AAN8XED3</accession>
<dbReference type="CDD" id="cd00200">
    <property type="entry name" value="WD40"/>
    <property type="match status" value="1"/>
</dbReference>
<dbReference type="GO" id="GO:0016301">
    <property type="term" value="F:kinase activity"/>
    <property type="evidence" value="ECO:0007669"/>
    <property type="project" value="UniProtKB-KW"/>
</dbReference>
<gene>
    <name evidence="6" type="primary">PAK1IP1</name>
    <name evidence="6" type="ORF">SK128_018502</name>
</gene>
<keyword evidence="1 4" id="KW-0853">WD repeat</keyword>
<dbReference type="Proteomes" id="UP001381693">
    <property type="component" value="Unassembled WGS sequence"/>
</dbReference>
<dbReference type="SUPFAM" id="SSF50978">
    <property type="entry name" value="WD40 repeat-like"/>
    <property type="match status" value="1"/>
</dbReference>
<dbReference type="AlphaFoldDB" id="A0AAN8XED3"/>
<keyword evidence="2" id="KW-0677">Repeat</keyword>
<comment type="function">
    <text evidence="3">Negatively regulates the PAK1 kinase. PAK1 is a member of the PAK kinase family, which has been shown to play a positive role in the regulation of signaling pathways involving MAPK8 and RELA. PAK1 exists as an inactive homodimer, which is activated by binding of small GTPases such as CDC42 to an N-terminal regulatory domain. PAK1IP1 also binds to the N-terminus of PAK1, and inhibits the specific activation of PAK1 by CDC42. May be involved in ribosomal large subunit assembly.</text>
</comment>
<organism evidence="6 7">
    <name type="scientific">Halocaridina rubra</name>
    <name type="common">Hawaiian red shrimp</name>
    <dbReference type="NCBI Taxonomy" id="373956"/>
    <lineage>
        <taxon>Eukaryota</taxon>
        <taxon>Metazoa</taxon>
        <taxon>Ecdysozoa</taxon>
        <taxon>Arthropoda</taxon>
        <taxon>Crustacea</taxon>
        <taxon>Multicrustacea</taxon>
        <taxon>Malacostraca</taxon>
        <taxon>Eumalacostraca</taxon>
        <taxon>Eucarida</taxon>
        <taxon>Decapoda</taxon>
        <taxon>Pleocyemata</taxon>
        <taxon>Caridea</taxon>
        <taxon>Atyoidea</taxon>
        <taxon>Atyidae</taxon>
        <taxon>Halocaridina</taxon>
    </lineage>
</organism>
<comment type="caution">
    <text evidence="6">The sequence shown here is derived from an EMBL/GenBank/DDBJ whole genome shotgun (WGS) entry which is preliminary data.</text>
</comment>
<evidence type="ECO:0000256" key="5">
    <source>
        <dbReference type="SAM" id="MobiDB-lite"/>
    </source>
</evidence>
<feature type="repeat" description="WD" evidence="4">
    <location>
        <begin position="121"/>
        <end position="162"/>
    </location>
</feature>
<evidence type="ECO:0000256" key="4">
    <source>
        <dbReference type="PROSITE-ProRule" id="PRU00221"/>
    </source>
</evidence>
<dbReference type="InterPro" id="IPR036322">
    <property type="entry name" value="WD40_repeat_dom_sf"/>
</dbReference>
<dbReference type="EMBL" id="JAXCGZ010003830">
    <property type="protein sequence ID" value="KAK7083010.1"/>
    <property type="molecule type" value="Genomic_DNA"/>
</dbReference>
<reference evidence="6 7" key="1">
    <citation type="submission" date="2023-11" db="EMBL/GenBank/DDBJ databases">
        <title>Halocaridina rubra genome assembly.</title>
        <authorList>
            <person name="Smith C."/>
        </authorList>
    </citation>
    <scope>NUCLEOTIDE SEQUENCE [LARGE SCALE GENOMIC DNA]</scope>
    <source>
        <strain evidence="6">EP-1</strain>
        <tissue evidence="6">Whole</tissue>
    </source>
</reference>
<evidence type="ECO:0000256" key="2">
    <source>
        <dbReference type="ARBA" id="ARBA00022737"/>
    </source>
</evidence>
<keyword evidence="6" id="KW-0808">Transferase</keyword>